<accession>A0A644STA3</accession>
<comment type="caution">
    <text evidence="1">The sequence shown here is derived from an EMBL/GenBank/DDBJ whole genome shotgun (WGS) entry which is preliminary data.</text>
</comment>
<name>A0A644STA3_9ZZZZ</name>
<evidence type="ECO:0000313" key="1">
    <source>
        <dbReference type="EMBL" id="MPL57537.1"/>
    </source>
</evidence>
<dbReference type="EMBL" id="VSSQ01000005">
    <property type="protein sequence ID" value="MPL57537.1"/>
    <property type="molecule type" value="Genomic_DNA"/>
</dbReference>
<sequence>MKLMGCLGSILALIVIVFVLTHLSEIWSWLEGIFA</sequence>
<proteinExistence type="predicted"/>
<gene>
    <name evidence="1" type="ORF">SDC9_03044</name>
</gene>
<protein>
    <submittedName>
        <fullName evidence="1">Uncharacterized protein</fullName>
    </submittedName>
</protein>
<reference evidence="1" key="1">
    <citation type="submission" date="2019-08" db="EMBL/GenBank/DDBJ databases">
        <authorList>
            <person name="Kucharzyk K."/>
            <person name="Murdoch R.W."/>
            <person name="Higgins S."/>
            <person name="Loffler F."/>
        </authorList>
    </citation>
    <scope>NUCLEOTIDE SEQUENCE</scope>
</reference>
<organism evidence="1">
    <name type="scientific">bioreactor metagenome</name>
    <dbReference type="NCBI Taxonomy" id="1076179"/>
    <lineage>
        <taxon>unclassified sequences</taxon>
        <taxon>metagenomes</taxon>
        <taxon>ecological metagenomes</taxon>
    </lineage>
</organism>
<dbReference type="AlphaFoldDB" id="A0A644STA3"/>